<keyword evidence="10" id="KW-1185">Reference proteome</keyword>
<dbReference type="STRING" id="1391654.AKJ09_10208"/>
<evidence type="ECO:0000256" key="2">
    <source>
        <dbReference type="ARBA" id="ARBA00010792"/>
    </source>
</evidence>
<keyword evidence="4 7" id="KW-0812">Transmembrane</keyword>
<dbReference type="PANTHER" id="PTHR30353">
    <property type="entry name" value="INNER MEMBRANE PROTEIN DEDA-RELATED"/>
    <property type="match status" value="1"/>
</dbReference>
<dbReference type="Pfam" id="PF09335">
    <property type="entry name" value="VTT_dom"/>
    <property type="match status" value="1"/>
</dbReference>
<evidence type="ECO:0000256" key="3">
    <source>
        <dbReference type="ARBA" id="ARBA00022475"/>
    </source>
</evidence>
<feature type="domain" description="VTT" evidence="8">
    <location>
        <begin position="46"/>
        <end position="170"/>
    </location>
</feature>
<evidence type="ECO:0000256" key="4">
    <source>
        <dbReference type="ARBA" id="ARBA00022692"/>
    </source>
</evidence>
<dbReference type="InterPro" id="IPR058127">
    <property type="entry name" value="DedA"/>
</dbReference>
<feature type="transmembrane region" description="Helical" evidence="7">
    <location>
        <begin position="185"/>
        <end position="203"/>
    </location>
</feature>
<dbReference type="InterPro" id="IPR032816">
    <property type="entry name" value="VTT_dom"/>
</dbReference>
<dbReference type="AlphaFoldDB" id="A0A0K1QDN4"/>
<feature type="transmembrane region" description="Helical" evidence="7">
    <location>
        <begin position="152"/>
        <end position="173"/>
    </location>
</feature>
<feature type="transmembrane region" description="Helical" evidence="7">
    <location>
        <begin position="125"/>
        <end position="146"/>
    </location>
</feature>
<dbReference type="PANTHER" id="PTHR30353:SF0">
    <property type="entry name" value="TRANSMEMBRANE PROTEIN"/>
    <property type="match status" value="1"/>
</dbReference>
<dbReference type="Proteomes" id="UP000064967">
    <property type="component" value="Chromosome"/>
</dbReference>
<dbReference type="NCBIfam" id="NF008102">
    <property type="entry name" value="PRK10847.1"/>
    <property type="match status" value="1"/>
</dbReference>
<evidence type="ECO:0000256" key="7">
    <source>
        <dbReference type="RuleBase" id="RU367016"/>
    </source>
</evidence>
<comment type="subcellular location">
    <subcellularLocation>
        <location evidence="1 7">Cell membrane</location>
        <topology evidence="1 7">Multi-pass membrane protein</topology>
    </subcellularLocation>
</comment>
<dbReference type="GO" id="GO:0005886">
    <property type="term" value="C:plasma membrane"/>
    <property type="evidence" value="ECO:0007669"/>
    <property type="project" value="UniProtKB-SubCell"/>
</dbReference>
<keyword evidence="3 7" id="KW-1003">Cell membrane</keyword>
<sequence length="217" mass="23881">MHQLLEIFRSLTKNLDQFTIDHGSTTYAILMIIVFCETGLVVMPFLPGDSLLFAAGAVASRGFLSVGPLAIGLIVAAIVGDTLNYHAGKVLGPRVMKSENSRWFNKKHLEKTHKFFEKYGGKTIILARFVPIVRTFAPFVAGAGAMNYKNFIVYNVVGAVAWVSLMLGSGWALGQVPFVKERFELIVIGIVFVSILPMVIEWWRARSAVAAESTSTR</sequence>
<evidence type="ECO:0000313" key="10">
    <source>
        <dbReference type="Proteomes" id="UP000064967"/>
    </source>
</evidence>
<feature type="transmembrane region" description="Helical" evidence="7">
    <location>
        <begin position="52"/>
        <end position="79"/>
    </location>
</feature>
<gene>
    <name evidence="9" type="ORF">AKJ09_10208</name>
</gene>
<evidence type="ECO:0000313" key="9">
    <source>
        <dbReference type="EMBL" id="AKV03545.1"/>
    </source>
</evidence>
<name>A0A0K1QDN4_9BACT</name>
<accession>A0A0K1QDN4</accession>
<proteinExistence type="inferred from homology"/>
<feature type="transmembrane region" description="Helical" evidence="7">
    <location>
        <begin position="27"/>
        <end position="46"/>
    </location>
</feature>
<dbReference type="OrthoDB" id="9801622at2"/>
<keyword evidence="6 7" id="KW-0472">Membrane</keyword>
<protein>
    <submittedName>
        <fullName evidence="9">DedA protein</fullName>
    </submittedName>
</protein>
<evidence type="ECO:0000256" key="6">
    <source>
        <dbReference type="ARBA" id="ARBA00023136"/>
    </source>
</evidence>
<keyword evidence="5 7" id="KW-1133">Transmembrane helix</keyword>
<reference evidence="9 10" key="1">
    <citation type="submission" date="2015-08" db="EMBL/GenBank/DDBJ databases">
        <authorList>
            <person name="Babu N.S."/>
            <person name="Beckwith C.J."/>
            <person name="Beseler K.G."/>
            <person name="Brison A."/>
            <person name="Carone J.V."/>
            <person name="Caskin T.P."/>
            <person name="Diamond M."/>
            <person name="Durham M.E."/>
            <person name="Foxe J.M."/>
            <person name="Go M."/>
            <person name="Henderson B.A."/>
            <person name="Jones I.B."/>
            <person name="McGettigan J.A."/>
            <person name="Micheletti S.J."/>
            <person name="Nasrallah M.E."/>
            <person name="Ortiz D."/>
            <person name="Piller C.R."/>
            <person name="Privatt S.R."/>
            <person name="Schneider S.L."/>
            <person name="Sharp S."/>
            <person name="Smith T.C."/>
            <person name="Stanton J.D."/>
            <person name="Ullery H.E."/>
            <person name="Wilson R.J."/>
            <person name="Serrano M.G."/>
            <person name="Buck G."/>
            <person name="Lee V."/>
            <person name="Wang Y."/>
            <person name="Carvalho R."/>
            <person name="Voegtly L."/>
            <person name="Shi R."/>
            <person name="Duckworth R."/>
            <person name="Johnson A."/>
            <person name="Loviza R."/>
            <person name="Walstead R."/>
            <person name="Shah Z."/>
            <person name="Kiflezghi M."/>
            <person name="Wade K."/>
            <person name="Ball S.L."/>
            <person name="Bradley K.W."/>
            <person name="Asai D.J."/>
            <person name="Bowman C.A."/>
            <person name="Russell D.A."/>
            <person name="Pope W.H."/>
            <person name="Jacobs-Sera D."/>
            <person name="Hendrix R.W."/>
            <person name="Hatfull G.F."/>
        </authorList>
    </citation>
    <scope>NUCLEOTIDE SEQUENCE [LARGE SCALE GENOMIC DNA]</scope>
    <source>
        <strain evidence="9 10">DSM 27648</strain>
    </source>
</reference>
<dbReference type="EMBL" id="CP012333">
    <property type="protein sequence ID" value="AKV03545.1"/>
    <property type="molecule type" value="Genomic_DNA"/>
</dbReference>
<evidence type="ECO:0000256" key="5">
    <source>
        <dbReference type="ARBA" id="ARBA00022989"/>
    </source>
</evidence>
<comment type="similarity">
    <text evidence="2 7">Belongs to the DedA family.</text>
</comment>
<dbReference type="InterPro" id="IPR032818">
    <property type="entry name" value="DedA-like"/>
</dbReference>
<evidence type="ECO:0000259" key="8">
    <source>
        <dbReference type="Pfam" id="PF09335"/>
    </source>
</evidence>
<evidence type="ECO:0000256" key="1">
    <source>
        <dbReference type="ARBA" id="ARBA00004651"/>
    </source>
</evidence>
<organism evidence="9 10">
    <name type="scientific">Labilithrix luteola</name>
    <dbReference type="NCBI Taxonomy" id="1391654"/>
    <lineage>
        <taxon>Bacteria</taxon>
        <taxon>Pseudomonadati</taxon>
        <taxon>Myxococcota</taxon>
        <taxon>Polyangia</taxon>
        <taxon>Polyangiales</taxon>
        <taxon>Labilitrichaceae</taxon>
        <taxon>Labilithrix</taxon>
    </lineage>
</organism>
<dbReference type="RefSeq" id="WP_146654298.1">
    <property type="nucleotide sequence ID" value="NZ_CP012333.1"/>
</dbReference>
<dbReference type="PATRIC" id="fig|1391654.3.peg.10346"/>
<dbReference type="KEGG" id="llu:AKJ09_10208"/>